<dbReference type="OrthoDB" id="4843387at2759"/>
<dbReference type="Pfam" id="PF13358">
    <property type="entry name" value="DDE_3"/>
    <property type="match status" value="1"/>
</dbReference>
<organism evidence="2 3">
    <name type="scientific">Araneus ventricosus</name>
    <name type="common">Orbweaver spider</name>
    <name type="synonym">Epeira ventricosa</name>
    <dbReference type="NCBI Taxonomy" id="182803"/>
    <lineage>
        <taxon>Eukaryota</taxon>
        <taxon>Metazoa</taxon>
        <taxon>Ecdysozoa</taxon>
        <taxon>Arthropoda</taxon>
        <taxon>Chelicerata</taxon>
        <taxon>Arachnida</taxon>
        <taxon>Araneae</taxon>
        <taxon>Araneomorphae</taxon>
        <taxon>Entelegynae</taxon>
        <taxon>Araneoidea</taxon>
        <taxon>Araneidae</taxon>
        <taxon>Araneus</taxon>
    </lineage>
</organism>
<gene>
    <name evidence="2" type="primary">tc3a_457</name>
    <name evidence="2" type="ORF">AVEN_223452_1</name>
</gene>
<dbReference type="PANTHER" id="PTHR23022">
    <property type="entry name" value="TRANSPOSABLE ELEMENT-RELATED"/>
    <property type="match status" value="1"/>
</dbReference>
<dbReference type="InterPro" id="IPR052338">
    <property type="entry name" value="Transposase_5"/>
</dbReference>
<evidence type="ECO:0000313" key="2">
    <source>
        <dbReference type="EMBL" id="GBM31255.1"/>
    </source>
</evidence>
<accession>A0A4Y2ETM4</accession>
<protein>
    <submittedName>
        <fullName evidence="2">Transposable element Tc3 transposase</fullName>
    </submittedName>
</protein>
<reference evidence="2 3" key="1">
    <citation type="journal article" date="2019" name="Sci. Rep.">
        <title>Orb-weaving spider Araneus ventricosus genome elucidates the spidroin gene catalogue.</title>
        <authorList>
            <person name="Kono N."/>
            <person name="Nakamura H."/>
            <person name="Ohtoshi R."/>
            <person name="Moran D.A.P."/>
            <person name="Shinohara A."/>
            <person name="Yoshida Y."/>
            <person name="Fujiwara M."/>
            <person name="Mori M."/>
            <person name="Tomita M."/>
            <person name="Arakawa K."/>
        </authorList>
    </citation>
    <scope>NUCLEOTIDE SEQUENCE [LARGE SCALE GENOMIC DNA]</scope>
</reference>
<name>A0A4Y2ETM4_ARAVE</name>
<proteinExistence type="predicted"/>
<dbReference type="PANTHER" id="PTHR23022:SF129">
    <property type="entry name" value="TRANSPOSABLE ELEMENT TC3 TRANSPOSASE"/>
    <property type="match status" value="1"/>
</dbReference>
<feature type="domain" description="Tc1-like transposase DDE" evidence="1">
    <location>
        <begin position="204"/>
        <end position="249"/>
    </location>
</feature>
<sequence>MMPQRSIYRVLSRGCIYKAKRRTGRLRMTDKRDDRRIQRLESTQQMTIPENQRSSVLSVSKDTISRRILETGTMVHCKMKKKPALKPHHKSRRMLWARNQMSYGPKWQSVIFSDEKKSNLDGADDWASYWHNLRKEPRCFFNRRQGGGSVMVWATFYYNGKVSPHFTGGRHTSTLEDNKTKTLEYNLLPFAELLGGLCWEFQQDNASIHTANNTKVWFNSQKIKYVDWPACSPDLNPIENLWGIMYGKIYSNGRTFLFYK</sequence>
<dbReference type="Proteomes" id="UP000499080">
    <property type="component" value="Unassembled WGS sequence"/>
</dbReference>
<evidence type="ECO:0000313" key="3">
    <source>
        <dbReference type="Proteomes" id="UP000499080"/>
    </source>
</evidence>
<dbReference type="AlphaFoldDB" id="A0A4Y2ETM4"/>
<evidence type="ECO:0000259" key="1">
    <source>
        <dbReference type="Pfam" id="PF13358"/>
    </source>
</evidence>
<dbReference type="Gene3D" id="3.30.420.10">
    <property type="entry name" value="Ribonuclease H-like superfamily/Ribonuclease H"/>
    <property type="match status" value="1"/>
</dbReference>
<comment type="caution">
    <text evidence="2">The sequence shown here is derived from an EMBL/GenBank/DDBJ whole genome shotgun (WGS) entry which is preliminary data.</text>
</comment>
<dbReference type="GO" id="GO:0003676">
    <property type="term" value="F:nucleic acid binding"/>
    <property type="evidence" value="ECO:0007669"/>
    <property type="project" value="InterPro"/>
</dbReference>
<keyword evidence="3" id="KW-1185">Reference proteome</keyword>
<dbReference type="EMBL" id="BGPR01000679">
    <property type="protein sequence ID" value="GBM31255.1"/>
    <property type="molecule type" value="Genomic_DNA"/>
</dbReference>
<dbReference type="InterPro" id="IPR038717">
    <property type="entry name" value="Tc1-like_DDE_dom"/>
</dbReference>
<dbReference type="InterPro" id="IPR036397">
    <property type="entry name" value="RNaseH_sf"/>
</dbReference>